<evidence type="ECO:0000256" key="1">
    <source>
        <dbReference type="ARBA" id="ARBA00005860"/>
    </source>
</evidence>
<sequence length="1061" mass="116871">MVFHSRKRSWVYMGWSMLAGSLGPSWSNQMETAQAARPFTQHVVSPATRLTPYEGEFRQSAIPFPCGSSQGERESSEPVFDHDQSEREFYTSRNEVRALRTAATGNDYWHDVHADAVRTNPDILFKGLKKRRKRQSQKGSTSDADTEPSLGYRVRRASNQGDEDPPVESEEGNFVNADIDIPLPETNMSVPVSERPLSNDFNVTAETQYNVSVSVSHGSNSTNDTVTAVYTQNEQTNKTVAPPFRPIRIRAFLSETDGGGVHLSEAQHQILLQDTVRPALLAWSAALRVNPVVGNLTIDPTQLVDGVSCGPGLDSGLPSVPVPDEHILWGVPNTDLIIYLNLGFVQSNPQNVTDSLNVSGTNASIFSEGPAVFPSKPKRYFNKSELVIPRNETTNETDSEQWNASFVATYNMTSTVPKKTCQGDYLAASSFCTMDQKDRPTAAILHICISENFFDPLMLETNIMTVMHELGHALGFNSVSMALFRTSDGTPLTPRNEKGAVPDTVVECSGPKGNRGNATVPLPSAKILQFREVRGGVRVAEIVTPSVQKVVRNHFDCQGLQGAELESGEFLPLSTSPGEVSCIGDHWERRLFKNDILNPIVDELEFHPRFSTITLAYFADTGWYQVDLSRASLAASWGRGAGCAFVEEACIRQDGQVPPSYEPFFCNQATSIDDAGFVSDISGCTPDLSRKAACSIGQYTNELPREYQYFNLTFGANVGGNDPFMDYCPVFTGFSNGLCSDSQNEALIRVNQVERFGQRNSRCLSGRVGAYKAAFCLPIACVVEDHSLRIQVDGEWKKCLFKDHHILSSNGDRIICPDPIRICPTFYCHRDCLGTDRICNYREGKCVCNGTFAPADDGVSCTTPVEPSGVIPAVFYSPPTMNNQDLPDEDSPLADYYVPSERALKEDNPIFIEEIRYLVVVAVIFALGIVAFIWIWLRRNRAFDTQLADGGADDSPPTDATHNPNKDKMIASVIVDLRVNGPSQFQYRDALRERESETDVSLTDTEGTGTTNAANSAENAGAGESIFGLHGAENEAPQGDRIIRRRRYFQHQQPNDGEFGS</sequence>
<feature type="binding site" evidence="8">
    <location>
        <position position="468"/>
    </location>
    <ligand>
        <name>Zn(2+)</name>
        <dbReference type="ChEBI" id="CHEBI:29105"/>
        <note>catalytic</note>
    </ligand>
</feature>
<dbReference type="Pfam" id="PF01457">
    <property type="entry name" value="Peptidase_M8"/>
    <property type="match status" value="1"/>
</dbReference>
<dbReference type="Gene3D" id="3.10.170.20">
    <property type="match status" value="1"/>
</dbReference>
<dbReference type="SUPFAM" id="SSF55486">
    <property type="entry name" value="Metalloproteases ('zincins'), catalytic domain"/>
    <property type="match status" value="1"/>
</dbReference>
<keyword evidence="10" id="KW-0472">Membrane</keyword>
<dbReference type="GO" id="GO:0046872">
    <property type="term" value="F:metal ion binding"/>
    <property type="evidence" value="ECO:0007669"/>
    <property type="project" value="UniProtKB-KW"/>
</dbReference>
<gene>
    <name evidence="11" type="ORF">PHATRDRAFT_42587</name>
</gene>
<dbReference type="GO" id="GO:0016020">
    <property type="term" value="C:membrane"/>
    <property type="evidence" value="ECO:0007669"/>
    <property type="project" value="InterPro"/>
</dbReference>
<feature type="binding site" evidence="8">
    <location>
        <position position="472"/>
    </location>
    <ligand>
        <name>Zn(2+)</name>
        <dbReference type="ChEBI" id="CHEBI:29105"/>
        <note>catalytic</note>
    </ligand>
</feature>
<feature type="transmembrane region" description="Helical" evidence="10">
    <location>
        <begin position="915"/>
        <end position="937"/>
    </location>
</feature>
<feature type="active site" evidence="7">
    <location>
        <position position="469"/>
    </location>
</feature>
<evidence type="ECO:0000256" key="8">
    <source>
        <dbReference type="PIRSR" id="PIRSR601577-2"/>
    </source>
</evidence>
<keyword evidence="3 8" id="KW-0479">Metal-binding</keyword>
<keyword evidence="4" id="KW-0378">Hydrolase</keyword>
<dbReference type="PANTHER" id="PTHR10942:SF0">
    <property type="entry name" value="LEISHMANOLYSIN-LIKE PEPTIDASE"/>
    <property type="match status" value="1"/>
</dbReference>
<dbReference type="Gene3D" id="2.10.55.10">
    <property type="entry name" value="Leishmanolysin domain 3"/>
    <property type="match status" value="1"/>
</dbReference>
<dbReference type="GO" id="GO:0007155">
    <property type="term" value="P:cell adhesion"/>
    <property type="evidence" value="ECO:0007669"/>
    <property type="project" value="InterPro"/>
</dbReference>
<evidence type="ECO:0000256" key="7">
    <source>
        <dbReference type="PIRSR" id="PIRSR601577-1"/>
    </source>
</evidence>
<dbReference type="RefSeq" id="XP_002177100.1">
    <property type="nucleotide sequence ID" value="XM_002177064.1"/>
</dbReference>
<dbReference type="Proteomes" id="UP000000759">
    <property type="component" value="Chromosome 1"/>
</dbReference>
<dbReference type="PANTHER" id="PTHR10942">
    <property type="entry name" value="LEISHMANOLYSIN-LIKE PEPTIDASE"/>
    <property type="match status" value="1"/>
</dbReference>
<feature type="region of interest" description="Disordered" evidence="9">
    <location>
        <begin position="65"/>
        <end position="85"/>
    </location>
</feature>
<dbReference type="OrthoDB" id="527990at2759"/>
<dbReference type="GeneID" id="7196277"/>
<keyword evidence="6 8" id="KW-0482">Metalloprotease</keyword>
<evidence type="ECO:0000256" key="10">
    <source>
        <dbReference type="SAM" id="Phobius"/>
    </source>
</evidence>
<keyword evidence="10" id="KW-0812">Transmembrane</keyword>
<dbReference type="AlphaFoldDB" id="B7FNU5"/>
<evidence type="ECO:0000256" key="5">
    <source>
        <dbReference type="ARBA" id="ARBA00022833"/>
    </source>
</evidence>
<feature type="compositionally biased region" description="Acidic residues" evidence="9">
    <location>
        <begin position="161"/>
        <end position="171"/>
    </location>
</feature>
<keyword evidence="5 8" id="KW-0862">Zinc</keyword>
<dbReference type="Gene3D" id="3.90.132.10">
    <property type="entry name" value="Leishmanolysin , domain 2"/>
    <property type="match status" value="1"/>
</dbReference>
<feature type="compositionally biased region" description="Basic residues" evidence="9">
    <location>
        <begin position="127"/>
        <end position="136"/>
    </location>
</feature>
<comment type="similarity">
    <text evidence="1">Belongs to the peptidase M8 family.</text>
</comment>
<feature type="region of interest" description="Disordered" evidence="9">
    <location>
        <begin position="126"/>
        <end position="174"/>
    </location>
</feature>
<reference evidence="12" key="2">
    <citation type="submission" date="2008-08" db="EMBL/GenBank/DDBJ databases">
        <authorList>
            <consortium name="Diatom Consortium"/>
            <person name="Grigoriev I."/>
            <person name="Grimwood J."/>
            <person name="Kuo A."/>
            <person name="Otillar R.P."/>
            <person name="Salamov A."/>
            <person name="Detter J.C."/>
            <person name="Lindquist E."/>
            <person name="Shapiro H."/>
            <person name="Lucas S."/>
            <person name="Glavina del Rio T."/>
            <person name="Pitluck S."/>
            <person name="Rokhsar D."/>
            <person name="Bowler C."/>
        </authorList>
    </citation>
    <scope>GENOME REANNOTATION</scope>
    <source>
        <strain evidence="12">CCAP 1055/1</strain>
    </source>
</reference>
<comment type="cofactor">
    <cofactor evidence="8">
        <name>Zn(2+)</name>
        <dbReference type="ChEBI" id="CHEBI:29105"/>
    </cofactor>
    <text evidence="8">Binds 1 zinc ion per subunit.</text>
</comment>
<evidence type="ECO:0008006" key="13">
    <source>
        <dbReference type="Google" id="ProtNLM"/>
    </source>
</evidence>
<accession>B7FNU5</accession>
<keyword evidence="2" id="KW-0645">Protease</keyword>
<keyword evidence="10" id="KW-1133">Transmembrane helix</keyword>
<proteinExistence type="inferred from homology"/>
<dbReference type="PaxDb" id="2850-Phatr42587"/>
<dbReference type="GO" id="GO:0004222">
    <property type="term" value="F:metalloendopeptidase activity"/>
    <property type="evidence" value="ECO:0007669"/>
    <property type="project" value="InterPro"/>
</dbReference>
<organism evidence="11 12">
    <name type="scientific">Phaeodactylum tricornutum (strain CCAP 1055/1)</name>
    <dbReference type="NCBI Taxonomy" id="556484"/>
    <lineage>
        <taxon>Eukaryota</taxon>
        <taxon>Sar</taxon>
        <taxon>Stramenopiles</taxon>
        <taxon>Ochrophyta</taxon>
        <taxon>Bacillariophyta</taxon>
        <taxon>Bacillariophyceae</taxon>
        <taxon>Bacillariophycidae</taxon>
        <taxon>Naviculales</taxon>
        <taxon>Phaeodactylaceae</taxon>
        <taxon>Phaeodactylum</taxon>
    </lineage>
</organism>
<evidence type="ECO:0000256" key="6">
    <source>
        <dbReference type="ARBA" id="ARBA00023049"/>
    </source>
</evidence>
<dbReference type="InterPro" id="IPR001577">
    <property type="entry name" value="Peptidase_M8"/>
</dbReference>
<dbReference type="GO" id="GO:0005737">
    <property type="term" value="C:cytoplasm"/>
    <property type="evidence" value="ECO:0007669"/>
    <property type="project" value="TreeGrafter"/>
</dbReference>
<feature type="binding site" evidence="8">
    <location>
        <position position="586"/>
    </location>
    <ligand>
        <name>Zn(2+)</name>
        <dbReference type="ChEBI" id="CHEBI:29105"/>
        <note>catalytic</note>
    </ligand>
</feature>
<evidence type="ECO:0000256" key="2">
    <source>
        <dbReference type="ARBA" id="ARBA00022670"/>
    </source>
</evidence>
<protein>
    <recommendedName>
        <fullName evidence="13">Leishmanolysin-like peptidase</fullName>
    </recommendedName>
</protein>
<dbReference type="KEGG" id="pti:PHATRDRAFT_42587"/>
<reference evidence="11 12" key="1">
    <citation type="journal article" date="2008" name="Nature">
        <title>The Phaeodactylum genome reveals the evolutionary history of diatom genomes.</title>
        <authorList>
            <person name="Bowler C."/>
            <person name="Allen A.E."/>
            <person name="Badger J.H."/>
            <person name="Grimwood J."/>
            <person name="Jabbari K."/>
            <person name="Kuo A."/>
            <person name="Maheswari U."/>
            <person name="Martens C."/>
            <person name="Maumus F."/>
            <person name="Otillar R.P."/>
            <person name="Rayko E."/>
            <person name="Salamov A."/>
            <person name="Vandepoele K."/>
            <person name="Beszteri B."/>
            <person name="Gruber A."/>
            <person name="Heijde M."/>
            <person name="Katinka M."/>
            <person name="Mock T."/>
            <person name="Valentin K."/>
            <person name="Verret F."/>
            <person name="Berges J.A."/>
            <person name="Brownlee C."/>
            <person name="Cadoret J.P."/>
            <person name="Chiovitti A."/>
            <person name="Choi C.J."/>
            <person name="Coesel S."/>
            <person name="De Martino A."/>
            <person name="Detter J.C."/>
            <person name="Durkin C."/>
            <person name="Falciatore A."/>
            <person name="Fournet J."/>
            <person name="Haruta M."/>
            <person name="Huysman M.J."/>
            <person name="Jenkins B.D."/>
            <person name="Jiroutova K."/>
            <person name="Jorgensen R.E."/>
            <person name="Joubert Y."/>
            <person name="Kaplan A."/>
            <person name="Kroger N."/>
            <person name="Kroth P.G."/>
            <person name="La Roche J."/>
            <person name="Lindquist E."/>
            <person name="Lommer M."/>
            <person name="Martin-Jezequel V."/>
            <person name="Lopez P.J."/>
            <person name="Lucas S."/>
            <person name="Mangogna M."/>
            <person name="McGinnis K."/>
            <person name="Medlin L.K."/>
            <person name="Montsant A."/>
            <person name="Oudot-Le Secq M.P."/>
            <person name="Napoli C."/>
            <person name="Obornik M."/>
            <person name="Parker M.S."/>
            <person name="Petit J.L."/>
            <person name="Porcel B.M."/>
            <person name="Poulsen N."/>
            <person name="Robison M."/>
            <person name="Rychlewski L."/>
            <person name="Rynearson T.A."/>
            <person name="Schmutz J."/>
            <person name="Shapiro H."/>
            <person name="Siaut M."/>
            <person name="Stanley M."/>
            <person name="Sussman M.R."/>
            <person name="Taylor A.R."/>
            <person name="Vardi A."/>
            <person name="von Dassow P."/>
            <person name="Vyverman W."/>
            <person name="Willis A."/>
            <person name="Wyrwicz L.S."/>
            <person name="Rokhsar D.S."/>
            <person name="Weissenbach J."/>
            <person name="Armbrust E.V."/>
            <person name="Green B.R."/>
            <person name="Van de Peer Y."/>
            <person name="Grigoriev I.V."/>
        </authorList>
    </citation>
    <scope>NUCLEOTIDE SEQUENCE [LARGE SCALE GENOMIC DNA]</scope>
    <source>
        <strain evidence="11 12">CCAP 1055/1</strain>
    </source>
</reference>
<evidence type="ECO:0000256" key="4">
    <source>
        <dbReference type="ARBA" id="ARBA00022801"/>
    </source>
</evidence>
<dbReference type="InParanoid" id="B7FNU5"/>
<evidence type="ECO:0000256" key="9">
    <source>
        <dbReference type="SAM" id="MobiDB-lite"/>
    </source>
</evidence>
<dbReference type="eggNOG" id="KOG2556">
    <property type="taxonomic scope" value="Eukaryota"/>
</dbReference>
<evidence type="ECO:0000256" key="3">
    <source>
        <dbReference type="ARBA" id="ARBA00022723"/>
    </source>
</evidence>
<feature type="compositionally biased region" description="Basic and acidic residues" evidence="9">
    <location>
        <begin position="71"/>
        <end position="85"/>
    </location>
</feature>
<keyword evidence="12" id="KW-1185">Reference proteome</keyword>
<dbReference type="EMBL" id="CM000605">
    <property type="protein sequence ID" value="EEC51563.1"/>
    <property type="molecule type" value="Genomic_DNA"/>
</dbReference>
<evidence type="ECO:0000313" key="11">
    <source>
        <dbReference type="EMBL" id="EEC51563.1"/>
    </source>
</evidence>
<feature type="region of interest" description="Disordered" evidence="9">
    <location>
        <begin position="990"/>
        <end position="1061"/>
    </location>
</feature>
<feature type="compositionally biased region" description="Low complexity" evidence="9">
    <location>
        <begin position="1005"/>
        <end position="1025"/>
    </location>
</feature>
<name>B7FNU5_PHATC</name>
<evidence type="ECO:0000313" key="12">
    <source>
        <dbReference type="Proteomes" id="UP000000759"/>
    </source>
</evidence>
<dbReference type="HOGENOM" id="CLU_289269_0_0_1"/>
<dbReference type="GO" id="GO:0006508">
    <property type="term" value="P:proteolysis"/>
    <property type="evidence" value="ECO:0007669"/>
    <property type="project" value="UniProtKB-KW"/>
</dbReference>